<reference evidence="1 2" key="1">
    <citation type="journal article" date="2022" name="Hortic Res">
        <title>A haplotype resolved chromosomal level avocado genome allows analysis of novel avocado genes.</title>
        <authorList>
            <person name="Nath O."/>
            <person name="Fletcher S.J."/>
            <person name="Hayward A."/>
            <person name="Shaw L.M."/>
            <person name="Masouleh A.K."/>
            <person name="Furtado A."/>
            <person name="Henry R.J."/>
            <person name="Mitter N."/>
        </authorList>
    </citation>
    <scope>NUCLEOTIDE SEQUENCE [LARGE SCALE GENOMIC DNA]</scope>
    <source>
        <strain evidence="2">cv. Hass</strain>
    </source>
</reference>
<keyword evidence="2" id="KW-1185">Reference proteome</keyword>
<organism evidence="1 2">
    <name type="scientific">Persea americana</name>
    <name type="common">Avocado</name>
    <dbReference type="NCBI Taxonomy" id="3435"/>
    <lineage>
        <taxon>Eukaryota</taxon>
        <taxon>Viridiplantae</taxon>
        <taxon>Streptophyta</taxon>
        <taxon>Embryophyta</taxon>
        <taxon>Tracheophyta</taxon>
        <taxon>Spermatophyta</taxon>
        <taxon>Magnoliopsida</taxon>
        <taxon>Magnoliidae</taxon>
        <taxon>Laurales</taxon>
        <taxon>Lauraceae</taxon>
        <taxon>Persea</taxon>
    </lineage>
</organism>
<dbReference type="Proteomes" id="UP001234297">
    <property type="component" value="Chromosome 5"/>
</dbReference>
<sequence length="102" mass="11049">MPLRCQESDRGREEGMAINLANVYKSKVNVLPAIAGTLVTPAALLPFSEVEGSSVKMLAGGACNCGNACRFKIKCIQILLTYRYLRTWDVSRATAVELIPSS</sequence>
<evidence type="ECO:0000313" key="2">
    <source>
        <dbReference type="Proteomes" id="UP001234297"/>
    </source>
</evidence>
<protein>
    <submittedName>
        <fullName evidence="1">Uncharacterized protein</fullName>
    </submittedName>
</protein>
<comment type="caution">
    <text evidence="1">The sequence shown here is derived from an EMBL/GenBank/DDBJ whole genome shotgun (WGS) entry which is preliminary data.</text>
</comment>
<proteinExistence type="predicted"/>
<gene>
    <name evidence="1" type="ORF">MRB53_018147</name>
</gene>
<accession>A0ACC2M757</accession>
<dbReference type="EMBL" id="CM056813">
    <property type="protein sequence ID" value="KAJ8641453.1"/>
    <property type="molecule type" value="Genomic_DNA"/>
</dbReference>
<name>A0ACC2M757_PERAE</name>
<evidence type="ECO:0000313" key="1">
    <source>
        <dbReference type="EMBL" id="KAJ8641453.1"/>
    </source>
</evidence>